<evidence type="ECO:0000313" key="1">
    <source>
        <dbReference type="EMBL" id="CAN0140894.1"/>
    </source>
</evidence>
<reference evidence="1" key="2">
    <citation type="submission" date="2025-03" db="EMBL/GenBank/DDBJ databases">
        <authorList>
            <consortium name="ELIXIR-Norway"/>
            <consortium name="Elixir Norway"/>
        </authorList>
    </citation>
    <scope>NUCLEOTIDE SEQUENCE</scope>
</reference>
<gene>
    <name evidence="1" type="ORF">MRATA1EN22A_LOCUS12666</name>
</gene>
<dbReference type="Proteomes" id="UP001162501">
    <property type="component" value="Chromosome 21"/>
</dbReference>
<dbReference type="EMBL" id="OX596105">
    <property type="protein sequence ID" value="CAN0140894.1"/>
    <property type="molecule type" value="Genomic_DNA"/>
</dbReference>
<evidence type="ECO:0000313" key="2">
    <source>
        <dbReference type="Proteomes" id="UP001162501"/>
    </source>
</evidence>
<proteinExistence type="predicted"/>
<sequence>MRDAALRCSSAFHYLATPTGSPGHCTYLTKDPPPGAAGPGTDMGKGRMEAAGNCGTPRRVPGGEADAETPRPCGPALLDPEASGAAPTLS</sequence>
<name>A0AC59Z138_RANTA</name>
<organism evidence="1 2">
    <name type="scientific">Rangifer tarandus platyrhynchus</name>
    <name type="common">Svalbard reindeer</name>
    <dbReference type="NCBI Taxonomy" id="3082113"/>
    <lineage>
        <taxon>Eukaryota</taxon>
        <taxon>Metazoa</taxon>
        <taxon>Chordata</taxon>
        <taxon>Craniata</taxon>
        <taxon>Vertebrata</taxon>
        <taxon>Euteleostomi</taxon>
        <taxon>Mammalia</taxon>
        <taxon>Eutheria</taxon>
        <taxon>Laurasiatheria</taxon>
        <taxon>Artiodactyla</taxon>
        <taxon>Ruminantia</taxon>
        <taxon>Pecora</taxon>
        <taxon>Cervidae</taxon>
        <taxon>Odocoileinae</taxon>
        <taxon>Rangifer</taxon>
    </lineage>
</organism>
<protein>
    <submittedName>
        <fullName evidence="1">Uncharacterized protein</fullName>
    </submittedName>
</protein>
<accession>A0AC59Z138</accession>
<reference evidence="1" key="1">
    <citation type="submission" date="2023-05" db="EMBL/GenBank/DDBJ databases">
        <authorList>
            <consortium name="ELIXIR-Norway"/>
        </authorList>
    </citation>
    <scope>NUCLEOTIDE SEQUENCE</scope>
</reference>